<dbReference type="PANTHER" id="PTHR46390:SF1">
    <property type="entry name" value="MANNOSE-1-PHOSPHATE GUANYLYLTRANSFERASE"/>
    <property type="match status" value="1"/>
</dbReference>
<dbReference type="GO" id="GO:0004475">
    <property type="term" value="F:mannose-1-phosphate guanylyltransferase (GTP) activity"/>
    <property type="evidence" value="ECO:0007669"/>
    <property type="project" value="UniProtKB-EC"/>
</dbReference>
<evidence type="ECO:0000259" key="10">
    <source>
        <dbReference type="Pfam" id="PF01050"/>
    </source>
</evidence>
<dbReference type="Gene3D" id="2.60.120.10">
    <property type="entry name" value="Jelly Rolls"/>
    <property type="match status" value="1"/>
</dbReference>
<dbReference type="SUPFAM" id="SSF53448">
    <property type="entry name" value="Nucleotide-diphospho-sugar transferases"/>
    <property type="match status" value="1"/>
</dbReference>
<evidence type="ECO:0000256" key="6">
    <source>
        <dbReference type="ARBA" id="ARBA00023134"/>
    </source>
</evidence>
<reference evidence="13" key="1">
    <citation type="submission" date="2018-05" db="EMBL/GenBank/DDBJ databases">
        <authorList>
            <person name="Du Z."/>
            <person name="Wang X."/>
        </authorList>
    </citation>
    <scope>NUCLEOTIDE SEQUENCE [LARGE SCALE GENOMIC DNA]</scope>
    <source>
        <strain evidence="13">WDS4C29</strain>
    </source>
</reference>
<evidence type="ECO:0000313" key="12">
    <source>
        <dbReference type="EMBL" id="PWG16409.1"/>
    </source>
</evidence>
<dbReference type="Pfam" id="PF22640">
    <property type="entry name" value="ManC_GMP_beta-helix"/>
    <property type="match status" value="1"/>
</dbReference>
<dbReference type="EC" id="2.7.7.13" evidence="2"/>
<dbReference type="InterPro" id="IPR001538">
    <property type="entry name" value="Man6P_isomerase-2_C"/>
</dbReference>
<accession>A0A2V1P1J8</accession>
<evidence type="ECO:0000259" key="11">
    <source>
        <dbReference type="Pfam" id="PF22640"/>
    </source>
</evidence>
<dbReference type="Pfam" id="PF00483">
    <property type="entry name" value="NTP_transferase"/>
    <property type="match status" value="1"/>
</dbReference>
<evidence type="ECO:0000256" key="8">
    <source>
        <dbReference type="RuleBase" id="RU004190"/>
    </source>
</evidence>
<evidence type="ECO:0000313" key="13">
    <source>
        <dbReference type="Proteomes" id="UP000245293"/>
    </source>
</evidence>
<dbReference type="OrthoDB" id="9806359at2"/>
<dbReference type="InterPro" id="IPR006375">
    <property type="entry name" value="Man1P_GuaTrfase/Man6P_Isoase"/>
</dbReference>
<dbReference type="InterPro" id="IPR049577">
    <property type="entry name" value="GMPP_N"/>
</dbReference>
<dbReference type="GO" id="GO:0000271">
    <property type="term" value="P:polysaccharide biosynthetic process"/>
    <property type="evidence" value="ECO:0007669"/>
    <property type="project" value="InterPro"/>
</dbReference>
<dbReference type="InterPro" id="IPR029044">
    <property type="entry name" value="Nucleotide-diphossugar_trans"/>
</dbReference>
<dbReference type="NCBIfam" id="TIGR01479">
    <property type="entry name" value="GMP_PMI"/>
    <property type="match status" value="1"/>
</dbReference>
<keyword evidence="4 12" id="KW-0548">Nucleotidyltransferase</keyword>
<dbReference type="GO" id="GO:0016853">
    <property type="term" value="F:isomerase activity"/>
    <property type="evidence" value="ECO:0007669"/>
    <property type="project" value="UniProtKB-KW"/>
</dbReference>
<keyword evidence="6" id="KW-0342">GTP-binding</keyword>
<dbReference type="Proteomes" id="UP000245293">
    <property type="component" value="Unassembled WGS sequence"/>
</dbReference>
<keyword evidence="13" id="KW-1185">Reference proteome</keyword>
<dbReference type="InterPro" id="IPR014710">
    <property type="entry name" value="RmlC-like_jellyroll"/>
</dbReference>
<evidence type="ECO:0000256" key="3">
    <source>
        <dbReference type="ARBA" id="ARBA00022679"/>
    </source>
</evidence>
<dbReference type="InterPro" id="IPR005835">
    <property type="entry name" value="NTP_transferase_dom"/>
</dbReference>
<feature type="domain" description="Mannose-6-phosphate isomerase type II C-terminal" evidence="10">
    <location>
        <begin position="355"/>
        <end position="464"/>
    </location>
</feature>
<evidence type="ECO:0000256" key="4">
    <source>
        <dbReference type="ARBA" id="ARBA00022695"/>
    </source>
</evidence>
<feature type="domain" description="MannoseP isomerase/GMP-like beta-helix" evidence="11">
    <location>
        <begin position="292"/>
        <end position="346"/>
    </location>
</feature>
<evidence type="ECO:0000256" key="2">
    <source>
        <dbReference type="ARBA" id="ARBA00012387"/>
    </source>
</evidence>
<evidence type="ECO:0000259" key="9">
    <source>
        <dbReference type="Pfam" id="PF00483"/>
    </source>
</evidence>
<comment type="caution">
    <text evidence="12">The sequence shown here is derived from an EMBL/GenBank/DDBJ whole genome shotgun (WGS) entry which is preliminary data.</text>
</comment>
<evidence type="ECO:0000256" key="1">
    <source>
        <dbReference type="ARBA" id="ARBA00006115"/>
    </source>
</evidence>
<dbReference type="InterPro" id="IPR011051">
    <property type="entry name" value="RmlC_Cupin_sf"/>
</dbReference>
<keyword evidence="5" id="KW-0547">Nucleotide-binding</keyword>
<evidence type="ECO:0000256" key="7">
    <source>
        <dbReference type="ARBA" id="ARBA00047343"/>
    </source>
</evidence>
<dbReference type="FunFam" id="2.60.120.10:FF:000032">
    <property type="entry name" value="Mannose-1-phosphate guanylyltransferase/mannose-6-phosphate isomerase"/>
    <property type="match status" value="1"/>
</dbReference>
<comment type="similarity">
    <text evidence="1 8">Belongs to the mannose-6-phosphate isomerase type 2 family.</text>
</comment>
<dbReference type="CDD" id="cd02213">
    <property type="entry name" value="cupin_PMI_typeII_C"/>
    <property type="match status" value="1"/>
</dbReference>
<dbReference type="CDD" id="cd02509">
    <property type="entry name" value="GDP-M1P_Guanylyltransferase"/>
    <property type="match status" value="1"/>
</dbReference>
<dbReference type="PANTHER" id="PTHR46390">
    <property type="entry name" value="MANNOSE-1-PHOSPHATE GUANYLYLTRANSFERASE"/>
    <property type="match status" value="1"/>
</dbReference>
<gene>
    <name evidence="12" type="ORF">DFK10_11465</name>
</gene>
<dbReference type="EMBL" id="QETF01000013">
    <property type="protein sequence ID" value="PWG16409.1"/>
    <property type="molecule type" value="Genomic_DNA"/>
</dbReference>
<dbReference type="SUPFAM" id="SSF51182">
    <property type="entry name" value="RmlC-like cupins"/>
    <property type="match status" value="1"/>
</dbReference>
<organism evidence="12 13">
    <name type="scientific">Salibaculum griseiflavum</name>
    <dbReference type="NCBI Taxonomy" id="1914409"/>
    <lineage>
        <taxon>Bacteria</taxon>
        <taxon>Pseudomonadati</taxon>
        <taxon>Pseudomonadota</taxon>
        <taxon>Alphaproteobacteria</taxon>
        <taxon>Rhodobacterales</taxon>
        <taxon>Roseobacteraceae</taxon>
        <taxon>Salibaculum</taxon>
    </lineage>
</organism>
<sequence>MITPVILAGGSGTRLWPLSRKSYPKQFAAFGGAQSLFQDTVTRLSGAGMGRPVVVTSEAFRFIVTEQLGEIGIPPETVFVEPEGRDTAAAILLAALSLADDPDRLMLVAPSDHAIPDAAAFRAAVDEGAVSAREGRIVTFGIAPDRAETGYGYLELHDAAEDTRARPLVRFVEKPDKARAEEMLATGRYLWNAGIFLMRVGTLLEAFAVHAPDLVEPVQASLDKARPDLGFLRPEAGAWGEVRKVSIDYAIMEKTKDLVVVPFPGKWTDLGDWEAVRITHADADGVAGSGDVTAIDCRDSLLWSEGEGQALVGLGLDNIVAVAMPDAVLVADRSRSQDVKQVVEVLRDREAPQADTFTRDHRPWGWFESLALGPRFQVKRIFVHPGGRLSLQSHVHRAEHWIVVEGSAEVTVGDDVRMVFENQSIYVPQGAVHRLANPGKVGLTLIEVQTGAYLGEDDIIRHEDVYSRS</sequence>
<feature type="domain" description="Nucleotidyl transferase" evidence="9">
    <location>
        <begin position="4"/>
        <end position="277"/>
    </location>
</feature>
<evidence type="ECO:0000256" key="5">
    <source>
        <dbReference type="ARBA" id="ARBA00022741"/>
    </source>
</evidence>
<dbReference type="Gene3D" id="3.90.550.10">
    <property type="entry name" value="Spore Coat Polysaccharide Biosynthesis Protein SpsA, Chain A"/>
    <property type="match status" value="1"/>
</dbReference>
<dbReference type="GO" id="GO:0005525">
    <property type="term" value="F:GTP binding"/>
    <property type="evidence" value="ECO:0007669"/>
    <property type="project" value="UniProtKB-KW"/>
</dbReference>
<dbReference type="AlphaFoldDB" id="A0A2V1P1J8"/>
<dbReference type="GO" id="GO:0009298">
    <property type="term" value="P:GDP-mannose biosynthetic process"/>
    <property type="evidence" value="ECO:0007669"/>
    <property type="project" value="TreeGrafter"/>
</dbReference>
<keyword evidence="12" id="KW-0413">Isomerase</keyword>
<dbReference type="InterPro" id="IPR054566">
    <property type="entry name" value="ManC/GMP-like_b-helix"/>
</dbReference>
<keyword evidence="3 12" id="KW-0808">Transferase</keyword>
<name>A0A2V1P1J8_9RHOB</name>
<dbReference type="InterPro" id="IPR051161">
    <property type="entry name" value="Mannose-6P_isomerase_type2"/>
</dbReference>
<proteinExistence type="inferred from homology"/>
<dbReference type="RefSeq" id="WP_109389176.1">
    <property type="nucleotide sequence ID" value="NZ_QETF01000013.1"/>
</dbReference>
<protein>
    <recommendedName>
        <fullName evidence="2">mannose-1-phosphate guanylyltransferase</fullName>
        <ecNumber evidence="2">2.7.7.13</ecNumber>
    </recommendedName>
</protein>
<dbReference type="Pfam" id="PF01050">
    <property type="entry name" value="MannoseP_isomer"/>
    <property type="match status" value="1"/>
</dbReference>
<comment type="catalytic activity">
    <reaction evidence="7">
        <text>alpha-D-mannose 1-phosphate + GTP + H(+) = GDP-alpha-D-mannose + diphosphate</text>
        <dbReference type="Rhea" id="RHEA:15229"/>
        <dbReference type="ChEBI" id="CHEBI:15378"/>
        <dbReference type="ChEBI" id="CHEBI:33019"/>
        <dbReference type="ChEBI" id="CHEBI:37565"/>
        <dbReference type="ChEBI" id="CHEBI:57527"/>
        <dbReference type="ChEBI" id="CHEBI:58409"/>
        <dbReference type="EC" id="2.7.7.13"/>
    </reaction>
</comment>